<comment type="caution">
    <text evidence="2">The sequence shown here is derived from an EMBL/GenBank/DDBJ whole genome shotgun (WGS) entry which is preliminary data.</text>
</comment>
<gene>
    <name evidence="2" type="ORF">AXG93_3022s1040</name>
</gene>
<evidence type="ECO:0000313" key="2">
    <source>
        <dbReference type="EMBL" id="OAE18880.1"/>
    </source>
</evidence>
<accession>A0A176VDK3</accession>
<reference evidence="2" key="1">
    <citation type="submission" date="2016-03" db="EMBL/GenBank/DDBJ databases">
        <title>Mechanisms controlling the formation of the plant cell surface in tip-growing cells are functionally conserved among land plants.</title>
        <authorList>
            <person name="Honkanen S."/>
            <person name="Jones V.A."/>
            <person name="Morieri G."/>
            <person name="Champion C."/>
            <person name="Hetherington A.J."/>
            <person name="Kelly S."/>
            <person name="Saint-Marcoux D."/>
            <person name="Proust H."/>
            <person name="Prescott H."/>
            <person name="Dolan L."/>
        </authorList>
    </citation>
    <scope>NUCLEOTIDE SEQUENCE [LARGE SCALE GENOMIC DNA]</scope>
    <source>
        <tissue evidence="2">Whole gametophyte</tissue>
    </source>
</reference>
<feature type="region of interest" description="Disordered" evidence="1">
    <location>
        <begin position="20"/>
        <end position="46"/>
    </location>
</feature>
<evidence type="ECO:0000313" key="3">
    <source>
        <dbReference type="Proteomes" id="UP000077202"/>
    </source>
</evidence>
<name>A0A176VDK3_MARPO</name>
<proteinExistence type="predicted"/>
<organism evidence="2 3">
    <name type="scientific">Marchantia polymorpha subsp. ruderalis</name>
    <dbReference type="NCBI Taxonomy" id="1480154"/>
    <lineage>
        <taxon>Eukaryota</taxon>
        <taxon>Viridiplantae</taxon>
        <taxon>Streptophyta</taxon>
        <taxon>Embryophyta</taxon>
        <taxon>Marchantiophyta</taxon>
        <taxon>Marchantiopsida</taxon>
        <taxon>Marchantiidae</taxon>
        <taxon>Marchantiales</taxon>
        <taxon>Marchantiaceae</taxon>
        <taxon>Marchantia</taxon>
    </lineage>
</organism>
<sequence length="406" mass="45686">MAPPKTTKVRKLVPLKEREVLAVESSEETEEEDNNRPRVPPQTTVRGPVQVDVLPTRERPDRRLAKRRKAITDDKKDLLLEPRIAKSKIAGIWQSMTQARLKKKSSRGLVVTKSLDSSVEKTVAAAISTVKDMIDEPTQQVMEAGPSAVTVEVPTDVAVELSLGKVRYPYRNLLDQPVAPNPCLARSAHWTWGAGLVEPVPDDALMRIHQLKQLNTRSVGSEDIPQPKTSEELVKELTLSEAILEQIVAEDGRTDSVVPLLKYLDTKREKYTVRRESGSYVELIKNRTKLKRAVALKREWNSATTMAKERAASLAAECAAAKAILEDQEDRLRAKYMEFRLKKSKEVYEAAVQRAERLIVAPRKREHLHADELAKVEEQRAEEAQIAKDLCEQIATAKTEEKKTSQ</sequence>
<keyword evidence="3" id="KW-1185">Reference proteome</keyword>
<dbReference type="Proteomes" id="UP000077202">
    <property type="component" value="Unassembled WGS sequence"/>
</dbReference>
<dbReference type="AlphaFoldDB" id="A0A176VDK3"/>
<dbReference type="EMBL" id="LVLJ01003984">
    <property type="protein sequence ID" value="OAE18880.1"/>
    <property type="molecule type" value="Genomic_DNA"/>
</dbReference>
<evidence type="ECO:0000256" key="1">
    <source>
        <dbReference type="SAM" id="MobiDB-lite"/>
    </source>
</evidence>
<protein>
    <submittedName>
        <fullName evidence="2">Uncharacterized protein</fullName>
    </submittedName>
</protein>